<accession>A0A6J5L5J3</accession>
<reference evidence="1" key="1">
    <citation type="submission" date="2020-04" db="EMBL/GenBank/DDBJ databases">
        <authorList>
            <person name="Chiriac C."/>
            <person name="Salcher M."/>
            <person name="Ghai R."/>
            <person name="Kavagutti S V."/>
        </authorList>
    </citation>
    <scope>NUCLEOTIDE SEQUENCE</scope>
</reference>
<dbReference type="EMBL" id="LR796226">
    <property type="protein sequence ID" value="CAB4128536.1"/>
    <property type="molecule type" value="Genomic_DNA"/>
</dbReference>
<proteinExistence type="predicted"/>
<protein>
    <submittedName>
        <fullName evidence="1">Uncharacterized protein</fullName>
    </submittedName>
</protein>
<gene>
    <name evidence="1" type="ORF">UFOVP111_41</name>
</gene>
<organism evidence="1">
    <name type="scientific">uncultured Caudovirales phage</name>
    <dbReference type="NCBI Taxonomy" id="2100421"/>
    <lineage>
        <taxon>Viruses</taxon>
        <taxon>Duplodnaviria</taxon>
        <taxon>Heunggongvirae</taxon>
        <taxon>Uroviricota</taxon>
        <taxon>Caudoviricetes</taxon>
        <taxon>Peduoviridae</taxon>
        <taxon>Maltschvirus</taxon>
        <taxon>Maltschvirus maltsch</taxon>
    </lineage>
</organism>
<evidence type="ECO:0000313" key="1">
    <source>
        <dbReference type="EMBL" id="CAB4128536.1"/>
    </source>
</evidence>
<sequence>MKTSYSLTPQEEALAARVGWERQLPMLGQPERNRNYSEGDIWETWQHMICAASEIAAARMLGMDDFEPHANTFKNVLDIPGYEVRYSFTKEYADGPKYSLRFKDGVDDPDQIYILIVGGPEQKTRRSPGDGYKTPPFRAIGWMRGADMVQDKYLAPYGKKNYSVPAGLLEDISTLPVVKEVH</sequence>
<name>A0A6J5L5J3_9CAUD</name>